<dbReference type="Proteomes" id="UP000694388">
    <property type="component" value="Unplaced"/>
</dbReference>
<feature type="region of interest" description="Disordered" evidence="5">
    <location>
        <begin position="105"/>
        <end position="127"/>
    </location>
</feature>
<reference evidence="8" key="1">
    <citation type="submission" date="2025-08" db="UniProtKB">
        <authorList>
            <consortium name="Ensembl"/>
        </authorList>
    </citation>
    <scope>IDENTIFICATION</scope>
</reference>
<dbReference type="Ensembl" id="ENSEBUT00000027738.1">
    <property type="protein sequence ID" value="ENSEBUP00000027162.1"/>
    <property type="gene ID" value="ENSEBUG00000016675.1"/>
</dbReference>
<accession>A0A8C4X248</accession>
<evidence type="ECO:0000259" key="6">
    <source>
        <dbReference type="PROSITE" id="PS50001"/>
    </source>
</evidence>
<keyword evidence="2 3" id="KW-0727">SH2 domain</keyword>
<dbReference type="InterPro" id="IPR036860">
    <property type="entry name" value="SH2_dom_sf"/>
</dbReference>
<organism evidence="8 9">
    <name type="scientific">Eptatretus burgeri</name>
    <name type="common">Inshore hagfish</name>
    <dbReference type="NCBI Taxonomy" id="7764"/>
    <lineage>
        <taxon>Eukaryota</taxon>
        <taxon>Metazoa</taxon>
        <taxon>Chordata</taxon>
        <taxon>Craniata</taxon>
        <taxon>Vertebrata</taxon>
        <taxon>Cyclostomata</taxon>
        <taxon>Myxini</taxon>
        <taxon>Myxiniformes</taxon>
        <taxon>Myxinidae</taxon>
        <taxon>Eptatretinae</taxon>
        <taxon>Eptatretus</taxon>
    </lineage>
</organism>
<evidence type="ECO:0000313" key="8">
    <source>
        <dbReference type="Ensembl" id="ENSEBUP00000027162.1"/>
    </source>
</evidence>
<dbReference type="PROSITE" id="PS50001">
    <property type="entry name" value="SH2"/>
    <property type="match status" value="1"/>
</dbReference>
<keyword evidence="9" id="KW-1185">Reference proteome</keyword>
<dbReference type="PANTHER" id="PTHR19969">
    <property type="entry name" value="SH2-SH3 ADAPTOR PROTEIN-RELATED"/>
    <property type="match status" value="1"/>
</dbReference>
<feature type="domain" description="SH3" evidence="7">
    <location>
        <begin position="134"/>
        <end position="194"/>
    </location>
</feature>
<dbReference type="GO" id="GO:0007167">
    <property type="term" value="P:enzyme-linked receptor protein signaling pathway"/>
    <property type="evidence" value="ECO:0007669"/>
    <property type="project" value="TreeGrafter"/>
</dbReference>
<keyword evidence="1 4" id="KW-0728">SH3 domain</keyword>
<dbReference type="InterPro" id="IPR000980">
    <property type="entry name" value="SH2"/>
</dbReference>
<feature type="compositionally biased region" description="Pro residues" evidence="5">
    <location>
        <begin position="108"/>
        <end position="118"/>
    </location>
</feature>
<dbReference type="GO" id="GO:2000145">
    <property type="term" value="P:regulation of cell motility"/>
    <property type="evidence" value="ECO:0007669"/>
    <property type="project" value="UniProtKB-ARBA"/>
</dbReference>
<reference evidence="8" key="2">
    <citation type="submission" date="2025-09" db="UniProtKB">
        <authorList>
            <consortium name="Ensembl"/>
        </authorList>
    </citation>
    <scope>IDENTIFICATION</scope>
</reference>
<dbReference type="GO" id="GO:0035591">
    <property type="term" value="F:signaling adaptor activity"/>
    <property type="evidence" value="ECO:0007669"/>
    <property type="project" value="TreeGrafter"/>
</dbReference>
<dbReference type="InterPro" id="IPR036028">
    <property type="entry name" value="SH3-like_dom_sf"/>
</dbReference>
<feature type="domain" description="SH2" evidence="6">
    <location>
        <begin position="14"/>
        <end position="101"/>
    </location>
</feature>
<dbReference type="GO" id="GO:0030971">
    <property type="term" value="F:receptor tyrosine kinase binding"/>
    <property type="evidence" value="ECO:0007669"/>
    <property type="project" value="TreeGrafter"/>
</dbReference>
<evidence type="ECO:0000256" key="4">
    <source>
        <dbReference type="PROSITE-ProRule" id="PRU00192"/>
    </source>
</evidence>
<dbReference type="SUPFAM" id="SSF55550">
    <property type="entry name" value="SH2 domain"/>
    <property type="match status" value="1"/>
</dbReference>
<dbReference type="PRINTS" id="PR00452">
    <property type="entry name" value="SH3DOMAIN"/>
</dbReference>
<feature type="region of interest" description="Disordered" evidence="5">
    <location>
        <begin position="208"/>
        <end position="263"/>
    </location>
</feature>
<dbReference type="SMART" id="SM00252">
    <property type="entry name" value="SH2"/>
    <property type="match status" value="1"/>
</dbReference>
<dbReference type="GO" id="GO:1902531">
    <property type="term" value="P:regulation of intracellular signal transduction"/>
    <property type="evidence" value="ECO:0007669"/>
    <property type="project" value="UniProtKB-ARBA"/>
</dbReference>
<dbReference type="PRINTS" id="PR00401">
    <property type="entry name" value="SH2DOMAIN"/>
</dbReference>
<dbReference type="PROSITE" id="PS50002">
    <property type="entry name" value="SH3"/>
    <property type="match status" value="1"/>
</dbReference>
<evidence type="ECO:0000259" key="7">
    <source>
        <dbReference type="PROSITE" id="PS50002"/>
    </source>
</evidence>
<dbReference type="AlphaFoldDB" id="A0A8C4X248"/>
<feature type="compositionally biased region" description="Polar residues" evidence="5">
    <location>
        <begin position="250"/>
        <end position="263"/>
    </location>
</feature>
<dbReference type="InterPro" id="IPR035457">
    <property type="entry name" value="CRK_SH3_N"/>
</dbReference>
<dbReference type="SMART" id="SM00326">
    <property type="entry name" value="SH3"/>
    <property type="match status" value="1"/>
</dbReference>
<evidence type="ECO:0000256" key="5">
    <source>
        <dbReference type="SAM" id="MobiDB-lite"/>
    </source>
</evidence>
<evidence type="ECO:0000256" key="3">
    <source>
        <dbReference type="PROSITE-ProRule" id="PRU00191"/>
    </source>
</evidence>
<dbReference type="PANTHER" id="PTHR19969:SF5">
    <property type="entry name" value="CRK-LIKE PROTEIN"/>
    <property type="match status" value="1"/>
</dbReference>
<dbReference type="GO" id="GO:0005737">
    <property type="term" value="C:cytoplasm"/>
    <property type="evidence" value="ECO:0007669"/>
    <property type="project" value="TreeGrafter"/>
</dbReference>
<dbReference type="InterPro" id="IPR001452">
    <property type="entry name" value="SH3_domain"/>
</dbReference>
<dbReference type="GeneTree" id="ENSGT00820000127055"/>
<protein>
    <submittedName>
        <fullName evidence="8">V-crk avian sarcoma virus CT10 oncogene homolog</fullName>
    </submittedName>
</protein>
<evidence type="ECO:0000256" key="1">
    <source>
        <dbReference type="ARBA" id="ARBA00022443"/>
    </source>
</evidence>
<dbReference type="GO" id="GO:0016477">
    <property type="term" value="P:cell migration"/>
    <property type="evidence" value="ECO:0007669"/>
    <property type="project" value="TreeGrafter"/>
</dbReference>
<sequence length="343" mass="36915">MAGRFGGGVDHPTWYLGALGRQEAARRLLGRPAGTFLVRDSSTCIGDYVLSVSENGKVSHYIINSLPGRFRIGDQEFECLPALLDFYKLHYLDTTTLCDPVTVLTASSPPPPPPPPPSASSGTPRMVPAPLGEEGCECVRALFDFKGKDAEDLPFKKGDILVVLDKPEEQWWMARGSDGQSGMIPVPYVERCARPLSQVRINQPLVTQLAGPQPPPATVASHTVKGGSSVGEAGRNGGSVSAAGEPGRYSQPQGVPTSPLPSLQNGPVLARVVQRRVPNAYDKTALPLEVKFCSGMSCEGVYILNYILHQSLSYLSVSVSIFHAVLKTEKAVKQLHLCVPMWQ</sequence>
<dbReference type="Gene3D" id="3.30.505.10">
    <property type="entry name" value="SH2 domain"/>
    <property type="match status" value="1"/>
</dbReference>
<name>A0A8C4X248_EPTBU</name>
<evidence type="ECO:0000313" key="9">
    <source>
        <dbReference type="Proteomes" id="UP000694388"/>
    </source>
</evidence>
<dbReference type="SUPFAM" id="SSF50044">
    <property type="entry name" value="SH3-domain"/>
    <property type="match status" value="1"/>
</dbReference>
<evidence type="ECO:0000256" key="2">
    <source>
        <dbReference type="ARBA" id="ARBA00022999"/>
    </source>
</evidence>
<dbReference type="InterPro" id="IPR051184">
    <property type="entry name" value="Tyrosine-phos_adapter"/>
</dbReference>
<dbReference type="CDD" id="cd11758">
    <property type="entry name" value="SH3_CRK_N"/>
    <property type="match status" value="1"/>
</dbReference>
<dbReference type="Pfam" id="PF00018">
    <property type="entry name" value="SH3_1"/>
    <property type="match status" value="1"/>
</dbReference>
<proteinExistence type="predicted"/>
<dbReference type="Gene3D" id="2.30.30.40">
    <property type="entry name" value="SH3 Domains"/>
    <property type="match status" value="2"/>
</dbReference>
<dbReference type="Pfam" id="PF00017">
    <property type="entry name" value="SH2"/>
    <property type="match status" value="1"/>
</dbReference>